<dbReference type="EMBL" id="KL596754">
    <property type="protein sequence ID" value="KER26158.1"/>
    <property type="molecule type" value="Genomic_DNA"/>
</dbReference>
<evidence type="ECO:0000313" key="2">
    <source>
        <dbReference type="Proteomes" id="UP000054324"/>
    </source>
</evidence>
<evidence type="ECO:0000313" key="1">
    <source>
        <dbReference type="EMBL" id="KER26158.1"/>
    </source>
</evidence>
<name>A0A074ZG56_OPIVI</name>
<dbReference type="CTD" id="20320696"/>
<dbReference type="RefSeq" id="XP_009170064.1">
    <property type="nucleotide sequence ID" value="XM_009171800.1"/>
</dbReference>
<proteinExistence type="predicted"/>
<protein>
    <submittedName>
        <fullName evidence="1">Uncharacterized protein</fullName>
    </submittedName>
</protein>
<dbReference type="AlphaFoldDB" id="A0A074ZG56"/>
<keyword evidence="2" id="KW-1185">Reference proteome</keyword>
<accession>A0A074ZG56</accession>
<gene>
    <name evidence="1" type="ORF">T265_06517</name>
</gene>
<dbReference type="Proteomes" id="UP000054324">
    <property type="component" value="Unassembled WGS sequence"/>
</dbReference>
<sequence>MPYYQARITHPDHGSPGVRTFADAKSKEGKSIHPFDGELCAVLHELSAQGTNLIFKSTKELRGFPLATNRAIFMEATMLIFTKMIALATKGPKMSTPLARRLTVTAAPWGLRSKSLRFLQCQFILDLSNVKFMLGPGNEKKHELLLSAPICRIVPASNRNEKEVTKYLLGTRN</sequence>
<dbReference type="KEGG" id="ovi:T265_06517"/>
<dbReference type="GeneID" id="20320696"/>
<reference evidence="1 2" key="1">
    <citation type="submission" date="2013-11" db="EMBL/GenBank/DDBJ databases">
        <title>Opisthorchis viverrini - life in the bile duct.</title>
        <authorList>
            <person name="Young N.D."/>
            <person name="Nagarajan N."/>
            <person name="Lin S.J."/>
            <person name="Korhonen P.K."/>
            <person name="Jex A.R."/>
            <person name="Hall R.S."/>
            <person name="Safavi-Hemami H."/>
            <person name="Kaewkong W."/>
            <person name="Bertrand D."/>
            <person name="Gao S."/>
            <person name="Seet Q."/>
            <person name="Wongkham S."/>
            <person name="Teh B.T."/>
            <person name="Wongkham C."/>
            <person name="Intapan P.M."/>
            <person name="Maleewong W."/>
            <person name="Yang X."/>
            <person name="Hu M."/>
            <person name="Wang Z."/>
            <person name="Hofmann A."/>
            <person name="Sternberg P.W."/>
            <person name="Tan P."/>
            <person name="Wang J."/>
            <person name="Gasser R.B."/>
        </authorList>
    </citation>
    <scope>NUCLEOTIDE SEQUENCE [LARGE SCALE GENOMIC DNA]</scope>
</reference>
<organism evidence="1 2">
    <name type="scientific">Opisthorchis viverrini</name>
    <name type="common">Southeast Asian liver fluke</name>
    <dbReference type="NCBI Taxonomy" id="6198"/>
    <lineage>
        <taxon>Eukaryota</taxon>
        <taxon>Metazoa</taxon>
        <taxon>Spiralia</taxon>
        <taxon>Lophotrochozoa</taxon>
        <taxon>Platyhelminthes</taxon>
        <taxon>Trematoda</taxon>
        <taxon>Digenea</taxon>
        <taxon>Opisthorchiida</taxon>
        <taxon>Opisthorchiata</taxon>
        <taxon>Opisthorchiidae</taxon>
        <taxon>Opisthorchis</taxon>
    </lineage>
</organism>